<dbReference type="PRINTS" id="PR00237">
    <property type="entry name" value="GPCRRHODOPSN"/>
</dbReference>
<keyword evidence="8" id="KW-0675">Receptor</keyword>
<dbReference type="Gene3D" id="1.20.1070.10">
    <property type="entry name" value="Rhodopsin 7-helix transmembrane proteins"/>
    <property type="match status" value="1"/>
</dbReference>
<evidence type="ECO:0000256" key="2">
    <source>
        <dbReference type="ARBA" id="ARBA00022475"/>
    </source>
</evidence>
<keyword evidence="4 11" id="KW-1133">Transmembrane helix</keyword>
<dbReference type="PANTHER" id="PTHR24248">
    <property type="entry name" value="ADRENERGIC RECEPTOR-RELATED G-PROTEIN COUPLED RECEPTOR"/>
    <property type="match status" value="1"/>
</dbReference>
<feature type="region of interest" description="Disordered" evidence="10">
    <location>
        <begin position="356"/>
        <end position="402"/>
    </location>
</feature>
<organism evidence="13 14">
    <name type="scientific">Patiria miniata</name>
    <name type="common">Bat star</name>
    <name type="synonym">Asterina miniata</name>
    <dbReference type="NCBI Taxonomy" id="46514"/>
    <lineage>
        <taxon>Eukaryota</taxon>
        <taxon>Metazoa</taxon>
        <taxon>Echinodermata</taxon>
        <taxon>Eleutherozoa</taxon>
        <taxon>Asterozoa</taxon>
        <taxon>Asteroidea</taxon>
        <taxon>Valvatacea</taxon>
        <taxon>Valvatida</taxon>
        <taxon>Asterinidae</taxon>
        <taxon>Patiria</taxon>
    </lineage>
</organism>
<keyword evidence="6 11" id="KW-0472">Membrane</keyword>
<evidence type="ECO:0000256" key="8">
    <source>
        <dbReference type="ARBA" id="ARBA00023170"/>
    </source>
</evidence>
<feature type="transmembrane region" description="Helical" evidence="11">
    <location>
        <begin position="157"/>
        <end position="182"/>
    </location>
</feature>
<feature type="domain" description="G-protein coupled receptors family 1 profile" evidence="12">
    <location>
        <begin position="103"/>
        <end position="472"/>
    </location>
</feature>
<evidence type="ECO:0000256" key="7">
    <source>
        <dbReference type="ARBA" id="ARBA00023157"/>
    </source>
</evidence>
<reference evidence="13" key="1">
    <citation type="submission" date="2022-11" db="UniProtKB">
        <authorList>
            <consortium name="EnsemblMetazoa"/>
        </authorList>
    </citation>
    <scope>IDENTIFICATION</scope>
</reference>
<dbReference type="EnsemblMetazoa" id="XM_038205817.1">
    <property type="protein sequence ID" value="XP_038061745.1"/>
    <property type="gene ID" value="LOC119732360"/>
</dbReference>
<feature type="transmembrane region" description="Helical" evidence="11">
    <location>
        <begin position="418"/>
        <end position="441"/>
    </location>
</feature>
<evidence type="ECO:0000256" key="11">
    <source>
        <dbReference type="SAM" id="Phobius"/>
    </source>
</evidence>
<dbReference type="SMART" id="SM01381">
    <property type="entry name" value="7TM_GPCR_Srsx"/>
    <property type="match status" value="1"/>
</dbReference>
<protein>
    <recommendedName>
        <fullName evidence="12">G-protein coupled receptors family 1 profile domain-containing protein</fullName>
    </recommendedName>
</protein>
<evidence type="ECO:0000256" key="6">
    <source>
        <dbReference type="ARBA" id="ARBA00023136"/>
    </source>
</evidence>
<feature type="transmembrane region" description="Helical" evidence="11">
    <location>
        <begin position="123"/>
        <end position="145"/>
    </location>
</feature>
<evidence type="ECO:0000256" key="5">
    <source>
        <dbReference type="ARBA" id="ARBA00023040"/>
    </source>
</evidence>
<evidence type="ECO:0000313" key="14">
    <source>
        <dbReference type="Proteomes" id="UP000887568"/>
    </source>
</evidence>
<feature type="compositionally biased region" description="Basic and acidic residues" evidence="10">
    <location>
        <begin position="305"/>
        <end position="322"/>
    </location>
</feature>
<feature type="transmembrane region" description="Helical" evidence="11">
    <location>
        <begin position="84"/>
        <end position="111"/>
    </location>
</feature>
<dbReference type="Pfam" id="PF00001">
    <property type="entry name" value="7tm_1"/>
    <property type="match status" value="1"/>
</dbReference>
<dbReference type="GO" id="GO:0004930">
    <property type="term" value="F:G protein-coupled receptor activity"/>
    <property type="evidence" value="ECO:0007669"/>
    <property type="project" value="UniProtKB-KW"/>
</dbReference>
<evidence type="ECO:0000256" key="3">
    <source>
        <dbReference type="ARBA" id="ARBA00022692"/>
    </source>
</evidence>
<comment type="subcellular location">
    <subcellularLocation>
        <location evidence="1">Cell membrane</location>
        <topology evidence="1">Multi-pass membrane protein</topology>
    </subcellularLocation>
</comment>
<dbReference type="Proteomes" id="UP000887568">
    <property type="component" value="Unplaced"/>
</dbReference>
<keyword evidence="7" id="KW-1015">Disulfide bond</keyword>
<dbReference type="OrthoDB" id="10139965at2759"/>
<dbReference type="InterPro" id="IPR017452">
    <property type="entry name" value="GPCR_Rhodpsn_7TM"/>
</dbReference>
<evidence type="ECO:0000256" key="10">
    <source>
        <dbReference type="SAM" id="MobiDB-lite"/>
    </source>
</evidence>
<evidence type="ECO:0000313" key="13">
    <source>
        <dbReference type="EnsemblMetazoa" id="XP_038061745.1"/>
    </source>
</evidence>
<keyword evidence="2" id="KW-1003">Cell membrane</keyword>
<keyword evidence="9" id="KW-0807">Transducer</keyword>
<keyword evidence="5" id="KW-0297">G-protein coupled receptor</keyword>
<dbReference type="AlphaFoldDB" id="A0A914ACV0"/>
<keyword evidence="14" id="KW-1185">Reference proteome</keyword>
<dbReference type="RefSeq" id="XP_038061745.1">
    <property type="nucleotide sequence ID" value="XM_038205817.1"/>
</dbReference>
<dbReference type="PROSITE" id="PS50262">
    <property type="entry name" value="G_PROTEIN_RECEP_F1_2"/>
    <property type="match status" value="1"/>
</dbReference>
<evidence type="ECO:0000256" key="4">
    <source>
        <dbReference type="ARBA" id="ARBA00022989"/>
    </source>
</evidence>
<feature type="transmembrane region" description="Helical" evidence="11">
    <location>
        <begin position="203"/>
        <end position="225"/>
    </location>
</feature>
<feature type="transmembrane region" description="Helical" evidence="11">
    <location>
        <begin position="245"/>
        <end position="276"/>
    </location>
</feature>
<name>A0A914ACV0_PATMI</name>
<dbReference type="GO" id="GO:0045202">
    <property type="term" value="C:synapse"/>
    <property type="evidence" value="ECO:0007669"/>
    <property type="project" value="GOC"/>
</dbReference>
<keyword evidence="3 11" id="KW-0812">Transmembrane</keyword>
<feature type="region of interest" description="Disordered" evidence="10">
    <location>
        <begin position="292"/>
        <end position="339"/>
    </location>
</feature>
<dbReference type="InterPro" id="IPR000276">
    <property type="entry name" value="GPCR_Rhodpsn"/>
</dbReference>
<dbReference type="GO" id="GO:0001591">
    <property type="term" value="F:dopamine neurotransmitter receptor activity, coupled via Gi/Go"/>
    <property type="evidence" value="ECO:0007669"/>
    <property type="project" value="TreeGrafter"/>
</dbReference>
<sequence>METTTSWLLTEQTDSINASHQDNKSFWSNASSLQSISTLLQSSDGFDSTIPNEINESLYTNGFWSDPYYTTEPTSLSEVSGKPAMFFVMVSLRSVVVLATILANVLVLYAYATTKKLRTYTNYYIVNLAIADLVSGGFIPIRGVYREFSKDWPFSEAFCACSTCVDHIFLHATFLMTLTICYDRFRATNMPLKHLSEKTLRHACMLIFLAYIVPVFLWTTIIIILPYSGVISRVQPPQCYGPYAFYPALLIFTILVLSWVPMISTVILYAFVYCAVIRKGIDKNRVTGKKTVSEKKSKGVASETKSGDPRSRSYRLDTELSERAAGTKHPAEQTNSEGRVHSISAGLSQGLANPAYEETEEDVHRASDQPSLPGPVLTEKTLSAGPPRRGSTGAPARFAGRASRRESRLASLRATRTLTYILTTMVVSALPWSVFALWAAIDPLGLPLRYNTVFNYLGWMSHFSSTVNPFCYAVGNPLFKAVFLRILCCRPITAPRNAERSSDRHSRTSRD</sequence>
<dbReference type="SUPFAM" id="SSF81321">
    <property type="entry name" value="Family A G protein-coupled receptor-like"/>
    <property type="match status" value="1"/>
</dbReference>
<accession>A0A914ACV0</accession>
<evidence type="ECO:0000256" key="9">
    <source>
        <dbReference type="ARBA" id="ARBA00023224"/>
    </source>
</evidence>
<dbReference type="GO" id="GO:0005886">
    <property type="term" value="C:plasma membrane"/>
    <property type="evidence" value="ECO:0007669"/>
    <property type="project" value="UniProtKB-SubCell"/>
</dbReference>
<dbReference type="CDD" id="cd00637">
    <property type="entry name" value="7tm_classA_rhodopsin-like"/>
    <property type="match status" value="1"/>
</dbReference>
<proteinExistence type="predicted"/>
<dbReference type="PANTHER" id="PTHR24248:SF125">
    <property type="entry name" value="DOPAMINE D2-LIKE RECEPTOR"/>
    <property type="match status" value="1"/>
</dbReference>
<evidence type="ECO:0000256" key="1">
    <source>
        <dbReference type="ARBA" id="ARBA00004651"/>
    </source>
</evidence>
<dbReference type="GeneID" id="119732360"/>
<evidence type="ECO:0000259" key="12">
    <source>
        <dbReference type="PROSITE" id="PS50262"/>
    </source>
</evidence>